<dbReference type="Pfam" id="PF06441">
    <property type="entry name" value="EHN"/>
    <property type="match status" value="1"/>
</dbReference>
<dbReference type="Gene3D" id="3.40.50.1820">
    <property type="entry name" value="alpha/beta hydrolase"/>
    <property type="match status" value="1"/>
</dbReference>
<dbReference type="AlphaFoldDB" id="A0A8E5MK31"/>
<keyword evidence="2" id="KW-0378">Hydrolase</keyword>
<dbReference type="EMBL" id="CP072757">
    <property type="protein sequence ID" value="QUC22712.1"/>
    <property type="molecule type" value="Genomic_DNA"/>
</dbReference>
<dbReference type="GO" id="GO:0097176">
    <property type="term" value="P:epoxide metabolic process"/>
    <property type="evidence" value="ECO:0007669"/>
    <property type="project" value="TreeGrafter"/>
</dbReference>
<reference evidence="5" key="1">
    <citation type="submission" date="2020-03" db="EMBL/GenBank/DDBJ databases">
        <title>A mixture of massive structural variations and highly conserved coding sequences in Ustilaginoidea virens genome.</title>
        <authorList>
            <person name="Zhang K."/>
            <person name="Zhao Z."/>
            <person name="Zhang Z."/>
            <person name="Li Y."/>
            <person name="Hsiang T."/>
            <person name="Sun W."/>
        </authorList>
    </citation>
    <scope>NUCLEOTIDE SEQUENCE</scope>
    <source>
        <strain evidence="5">UV-8b</strain>
    </source>
</reference>
<evidence type="ECO:0000256" key="1">
    <source>
        <dbReference type="ARBA" id="ARBA00010088"/>
    </source>
</evidence>
<sequence>MAGPGPALSPTPEEEVKLYTIHISSKYLNLTRQKLELTRLPHDVPQPDKTSWWEPKSTIEPLVDYWLEQYSWRDQEAQLNASVPQFRTAIRTDGAEAPVRVHFIHSRSTQADAVPLLLIPPFPFTNLSMTHLIRPFTAPDDAANGTSFHLVIPSLPGLGFSDAISSNQRMVPLICEMLDALMKRLGYRIYLATNTISSPNSVADIDFRIINHIAYAYPDSCVGAHLLSPPCQAPTWQAAPLEWVKWKMMTSLRTPGLGYTRDDIAALRKHRPPRQGKQRGLSLVPGLDSKAFESNMLAYALCDSPTGLLLFVIMVLRLLGPKHDFSSGDIIQLAELTWLPGPEGTMRLWAHCSSERDELPRPSRKPKVGITAFSGSTDGETGTQQQTCSAASSPDVHTCLAWAKTTYNVVSWQKAPGSSGLLAWERPEVLVAGVRALAKVVFPKDDSRRQAAKEAAKKPRITSLERVVLGENESARAEGSGTTIRGDAPPTLASDDDVERAQTKQGTSTDAKGAKRPPTPLFPLAWGQRSEAVRESRHASRSSSGGSPTTMKPLTSG</sequence>
<dbReference type="InterPro" id="IPR010497">
    <property type="entry name" value="Epoxide_hydro_N"/>
</dbReference>
<evidence type="ECO:0000313" key="6">
    <source>
        <dbReference type="Proteomes" id="UP000027002"/>
    </source>
</evidence>
<dbReference type="SUPFAM" id="SSF53474">
    <property type="entry name" value="alpha/beta-Hydrolases"/>
    <property type="match status" value="1"/>
</dbReference>
<dbReference type="PANTHER" id="PTHR21661:SF71">
    <property type="entry name" value="EPOXIDE HYDROLASE N-TERMINAL DOMAIN-CONTAINING PROTEIN"/>
    <property type="match status" value="1"/>
</dbReference>
<evidence type="ECO:0000256" key="2">
    <source>
        <dbReference type="ARBA" id="ARBA00022801"/>
    </source>
</evidence>
<gene>
    <name evidence="5" type="ORF">UV8b_06953</name>
</gene>
<protein>
    <recommendedName>
        <fullName evidence="4">Epoxide hydrolase N-terminal domain-containing protein</fullName>
    </recommendedName>
</protein>
<dbReference type="Proteomes" id="UP000027002">
    <property type="component" value="Chromosome 5"/>
</dbReference>
<proteinExistence type="inferred from homology"/>
<dbReference type="GO" id="GO:0004301">
    <property type="term" value="F:epoxide hydrolase activity"/>
    <property type="evidence" value="ECO:0007669"/>
    <property type="project" value="TreeGrafter"/>
</dbReference>
<dbReference type="PANTHER" id="PTHR21661">
    <property type="entry name" value="EPOXIDE HYDROLASE 1-RELATED"/>
    <property type="match status" value="1"/>
</dbReference>
<feature type="domain" description="Epoxide hydrolase N-terminal" evidence="4">
    <location>
        <begin position="17"/>
        <end position="127"/>
    </location>
</feature>
<dbReference type="GeneID" id="66067730"/>
<evidence type="ECO:0000259" key="4">
    <source>
        <dbReference type="Pfam" id="PF06441"/>
    </source>
</evidence>
<dbReference type="KEGG" id="uvi:66067730"/>
<feature type="compositionally biased region" description="Polar residues" evidence="3">
    <location>
        <begin position="548"/>
        <end position="557"/>
    </location>
</feature>
<keyword evidence="6" id="KW-1185">Reference proteome</keyword>
<dbReference type="OrthoDB" id="7130006at2759"/>
<comment type="similarity">
    <text evidence="1">Belongs to the peptidase S33 family.</text>
</comment>
<evidence type="ECO:0000256" key="3">
    <source>
        <dbReference type="SAM" id="MobiDB-lite"/>
    </source>
</evidence>
<evidence type="ECO:0000313" key="5">
    <source>
        <dbReference type="EMBL" id="QUC22712.1"/>
    </source>
</evidence>
<name>A0A8E5MK31_USTVR</name>
<dbReference type="RefSeq" id="XP_043000385.1">
    <property type="nucleotide sequence ID" value="XM_043144450.1"/>
</dbReference>
<accession>A0A8E5MK31</accession>
<feature type="region of interest" description="Disordered" evidence="3">
    <location>
        <begin position="472"/>
        <end position="557"/>
    </location>
</feature>
<organism evidence="5 6">
    <name type="scientific">Ustilaginoidea virens</name>
    <name type="common">Rice false smut fungus</name>
    <name type="synonym">Villosiclava virens</name>
    <dbReference type="NCBI Taxonomy" id="1159556"/>
    <lineage>
        <taxon>Eukaryota</taxon>
        <taxon>Fungi</taxon>
        <taxon>Dikarya</taxon>
        <taxon>Ascomycota</taxon>
        <taxon>Pezizomycotina</taxon>
        <taxon>Sordariomycetes</taxon>
        <taxon>Hypocreomycetidae</taxon>
        <taxon>Hypocreales</taxon>
        <taxon>Clavicipitaceae</taxon>
        <taxon>Ustilaginoidea</taxon>
    </lineage>
</organism>
<dbReference type="InterPro" id="IPR029058">
    <property type="entry name" value="AB_hydrolase_fold"/>
</dbReference>